<dbReference type="Gene3D" id="3.30.565.10">
    <property type="entry name" value="Histidine kinase-like ATPase, C-terminal domain"/>
    <property type="match status" value="1"/>
</dbReference>
<feature type="transmembrane region" description="Helical" evidence="11">
    <location>
        <begin position="153"/>
        <end position="175"/>
    </location>
</feature>
<dbReference type="Pfam" id="PF00512">
    <property type="entry name" value="HisKA"/>
    <property type="match status" value="1"/>
</dbReference>
<dbReference type="InterPro" id="IPR050428">
    <property type="entry name" value="TCS_sensor_his_kinase"/>
</dbReference>
<name>A0A7C4Q3I8_9CHLR</name>
<dbReference type="CDD" id="cd06225">
    <property type="entry name" value="HAMP"/>
    <property type="match status" value="1"/>
</dbReference>
<dbReference type="EC" id="2.7.13.3" evidence="3"/>
<dbReference type="SUPFAM" id="SSF55874">
    <property type="entry name" value="ATPase domain of HSP90 chaperone/DNA topoisomerase II/histidine kinase"/>
    <property type="match status" value="1"/>
</dbReference>
<dbReference type="Pfam" id="PF00672">
    <property type="entry name" value="HAMP"/>
    <property type="match status" value="1"/>
</dbReference>
<feature type="domain" description="Histidine kinase" evidence="12">
    <location>
        <begin position="240"/>
        <end position="453"/>
    </location>
</feature>
<keyword evidence="7" id="KW-0418">Kinase</keyword>
<dbReference type="SUPFAM" id="SSF47384">
    <property type="entry name" value="Homodimeric domain of signal transducing histidine kinase"/>
    <property type="match status" value="1"/>
</dbReference>
<dbReference type="InterPro" id="IPR003661">
    <property type="entry name" value="HisK_dim/P_dom"/>
</dbReference>
<keyword evidence="5" id="KW-0808">Transferase</keyword>
<evidence type="ECO:0000256" key="5">
    <source>
        <dbReference type="ARBA" id="ARBA00022679"/>
    </source>
</evidence>
<dbReference type="PROSITE" id="PS50885">
    <property type="entry name" value="HAMP"/>
    <property type="match status" value="1"/>
</dbReference>
<dbReference type="Gene3D" id="1.10.287.130">
    <property type="match status" value="1"/>
</dbReference>
<evidence type="ECO:0000256" key="6">
    <source>
        <dbReference type="ARBA" id="ARBA00022692"/>
    </source>
</evidence>
<dbReference type="SMART" id="SM00304">
    <property type="entry name" value="HAMP"/>
    <property type="match status" value="1"/>
</dbReference>
<organism evidence="14">
    <name type="scientific">Bellilinea caldifistulae</name>
    <dbReference type="NCBI Taxonomy" id="360411"/>
    <lineage>
        <taxon>Bacteria</taxon>
        <taxon>Bacillati</taxon>
        <taxon>Chloroflexota</taxon>
        <taxon>Anaerolineae</taxon>
        <taxon>Anaerolineales</taxon>
        <taxon>Anaerolineaceae</taxon>
        <taxon>Bellilinea</taxon>
    </lineage>
</organism>
<dbReference type="InterPro" id="IPR003660">
    <property type="entry name" value="HAMP_dom"/>
</dbReference>
<dbReference type="PANTHER" id="PTHR45436:SF5">
    <property type="entry name" value="SENSOR HISTIDINE KINASE TRCS"/>
    <property type="match status" value="1"/>
</dbReference>
<dbReference type="InterPro" id="IPR005467">
    <property type="entry name" value="His_kinase_dom"/>
</dbReference>
<dbReference type="Pfam" id="PF08521">
    <property type="entry name" value="2CSK_N"/>
    <property type="match status" value="1"/>
</dbReference>
<dbReference type="Pfam" id="PF02518">
    <property type="entry name" value="HATPase_c"/>
    <property type="match status" value="1"/>
</dbReference>
<dbReference type="InterPro" id="IPR036097">
    <property type="entry name" value="HisK_dim/P_sf"/>
</dbReference>
<comment type="caution">
    <text evidence="14">The sequence shown here is derived from an EMBL/GenBank/DDBJ whole genome shotgun (WGS) entry which is preliminary data.</text>
</comment>
<dbReference type="GO" id="GO:0005886">
    <property type="term" value="C:plasma membrane"/>
    <property type="evidence" value="ECO:0007669"/>
    <property type="project" value="TreeGrafter"/>
</dbReference>
<comment type="subcellular location">
    <subcellularLocation>
        <location evidence="2">Membrane</location>
    </subcellularLocation>
</comment>
<evidence type="ECO:0000256" key="2">
    <source>
        <dbReference type="ARBA" id="ARBA00004370"/>
    </source>
</evidence>
<dbReference type="GO" id="GO:0000155">
    <property type="term" value="F:phosphorelay sensor kinase activity"/>
    <property type="evidence" value="ECO:0007669"/>
    <property type="project" value="InterPro"/>
</dbReference>
<evidence type="ECO:0000256" key="4">
    <source>
        <dbReference type="ARBA" id="ARBA00022553"/>
    </source>
</evidence>
<dbReference type="PANTHER" id="PTHR45436">
    <property type="entry name" value="SENSOR HISTIDINE KINASE YKOH"/>
    <property type="match status" value="1"/>
</dbReference>
<evidence type="ECO:0000256" key="10">
    <source>
        <dbReference type="ARBA" id="ARBA00023136"/>
    </source>
</evidence>
<dbReference type="InterPro" id="IPR003594">
    <property type="entry name" value="HATPase_dom"/>
</dbReference>
<evidence type="ECO:0000256" key="1">
    <source>
        <dbReference type="ARBA" id="ARBA00000085"/>
    </source>
</evidence>
<dbReference type="FunFam" id="1.10.287.130:FF:000001">
    <property type="entry name" value="Two-component sensor histidine kinase"/>
    <property type="match status" value="1"/>
</dbReference>
<dbReference type="InterPro" id="IPR004358">
    <property type="entry name" value="Sig_transdc_His_kin-like_C"/>
</dbReference>
<dbReference type="InterPro" id="IPR013727">
    <property type="entry name" value="2CSK_N"/>
</dbReference>
<evidence type="ECO:0000313" key="14">
    <source>
        <dbReference type="EMBL" id="HGS87430.1"/>
    </source>
</evidence>
<sequence>MSLRLRLSITYSALVGVVLLLFGFLVFSIVSQVLLEQIDSRLSQSANQIIERLRVSANNQFDIRQLSAYQPTENLLFQVWDTERRLQFSRPVGLTSPLDEAGVRLGQVFFSSQSINGVRVRVLSVPLRTNRGPVGYLQVGLSLALVEITQNTLATVLIALTITLMIVVLVTTWALTGEALAQLETVTQVATQITQADDLSRRIPVAATAEDEVSRLIRAFNQTLERLEKLFATQRRFLADVSHELRTPLTVIKGEVGLMRLTNELDEESLRSIEKEVDRLSRLVGDLLLLAQAESGQLPLELKPVELDTILLEVIQQMQVLASGKVNLRLEEIDQVLINGDRDRLKQVILNLVSNAVNYTPVGGEVRLWLGKIEQRACLKVEDTGPGIPPEDLPYIFDRFYRGDPSRKRTESSGFGLGLSIAKWIVDRHGGQIEVESQVGKGTRFTVWLPLAQ</sequence>
<keyword evidence="10 11" id="KW-0472">Membrane</keyword>
<dbReference type="CDD" id="cd00075">
    <property type="entry name" value="HATPase"/>
    <property type="match status" value="1"/>
</dbReference>
<evidence type="ECO:0000256" key="7">
    <source>
        <dbReference type="ARBA" id="ARBA00022777"/>
    </source>
</evidence>
<proteinExistence type="predicted"/>
<dbReference type="PRINTS" id="PR00344">
    <property type="entry name" value="BCTRLSENSOR"/>
</dbReference>
<dbReference type="FunFam" id="3.30.565.10:FF:000006">
    <property type="entry name" value="Sensor histidine kinase WalK"/>
    <property type="match status" value="1"/>
</dbReference>
<feature type="transmembrane region" description="Helical" evidence="11">
    <location>
        <begin position="12"/>
        <end position="35"/>
    </location>
</feature>
<feature type="domain" description="HAMP" evidence="13">
    <location>
        <begin position="177"/>
        <end position="232"/>
    </location>
</feature>
<keyword evidence="9" id="KW-0902">Two-component regulatory system</keyword>
<evidence type="ECO:0000256" key="9">
    <source>
        <dbReference type="ARBA" id="ARBA00023012"/>
    </source>
</evidence>
<keyword evidence="8 11" id="KW-1133">Transmembrane helix</keyword>
<evidence type="ECO:0000259" key="12">
    <source>
        <dbReference type="PROSITE" id="PS50109"/>
    </source>
</evidence>
<keyword evidence="6 11" id="KW-0812">Transmembrane</keyword>
<dbReference type="Gene3D" id="6.10.340.10">
    <property type="match status" value="1"/>
</dbReference>
<dbReference type="SMART" id="SM00388">
    <property type="entry name" value="HisKA"/>
    <property type="match status" value="1"/>
</dbReference>
<accession>A0A7C4Q3I8</accession>
<dbReference type="SMART" id="SM00387">
    <property type="entry name" value="HATPase_c"/>
    <property type="match status" value="1"/>
</dbReference>
<dbReference type="EMBL" id="DSXR01000075">
    <property type="protein sequence ID" value="HGS87430.1"/>
    <property type="molecule type" value="Genomic_DNA"/>
</dbReference>
<dbReference type="InterPro" id="IPR036890">
    <property type="entry name" value="HATPase_C_sf"/>
</dbReference>
<comment type="catalytic activity">
    <reaction evidence="1">
        <text>ATP + protein L-histidine = ADP + protein N-phospho-L-histidine.</text>
        <dbReference type="EC" id="2.7.13.3"/>
    </reaction>
</comment>
<protein>
    <recommendedName>
        <fullName evidence="3">histidine kinase</fullName>
        <ecNumber evidence="3">2.7.13.3</ecNumber>
    </recommendedName>
</protein>
<evidence type="ECO:0000259" key="13">
    <source>
        <dbReference type="PROSITE" id="PS50885"/>
    </source>
</evidence>
<evidence type="ECO:0000256" key="11">
    <source>
        <dbReference type="SAM" id="Phobius"/>
    </source>
</evidence>
<dbReference type="PROSITE" id="PS50109">
    <property type="entry name" value="HIS_KIN"/>
    <property type="match status" value="1"/>
</dbReference>
<dbReference type="CDD" id="cd00082">
    <property type="entry name" value="HisKA"/>
    <property type="match status" value="1"/>
</dbReference>
<reference evidence="14" key="1">
    <citation type="journal article" date="2020" name="mSystems">
        <title>Genome- and Community-Level Interaction Insights into Carbon Utilization and Element Cycling Functions of Hydrothermarchaeota in Hydrothermal Sediment.</title>
        <authorList>
            <person name="Zhou Z."/>
            <person name="Liu Y."/>
            <person name="Xu W."/>
            <person name="Pan J."/>
            <person name="Luo Z.H."/>
            <person name="Li M."/>
        </authorList>
    </citation>
    <scope>NUCLEOTIDE SEQUENCE [LARGE SCALE GENOMIC DNA]</scope>
    <source>
        <strain evidence="14">SpSt-556</strain>
    </source>
</reference>
<gene>
    <name evidence="14" type="ORF">ENT17_07405</name>
</gene>
<dbReference type="AlphaFoldDB" id="A0A7C4Q3I8"/>
<evidence type="ECO:0000256" key="8">
    <source>
        <dbReference type="ARBA" id="ARBA00022989"/>
    </source>
</evidence>
<evidence type="ECO:0000256" key="3">
    <source>
        <dbReference type="ARBA" id="ARBA00012438"/>
    </source>
</evidence>
<keyword evidence="4" id="KW-0597">Phosphoprotein</keyword>